<keyword evidence="3" id="KW-1185">Reference proteome</keyword>
<dbReference type="RefSeq" id="WP_220248065.1">
    <property type="nucleotide sequence ID" value="NZ_JAICCF010000001.1"/>
</dbReference>
<reference evidence="2 3" key="1">
    <citation type="submission" date="2021-08" db="EMBL/GenBank/DDBJ databases">
        <title>The genome sequence of Chitinophaga sp. B61.</title>
        <authorList>
            <person name="Zhang X."/>
        </authorList>
    </citation>
    <scope>NUCLEOTIDE SEQUENCE [LARGE SCALE GENOMIC DNA]</scope>
    <source>
        <strain evidence="2 3">B61</strain>
    </source>
</reference>
<sequence length="85" mass="10288">MTILNEITLPEKYIYLFQLQLRKIFTTINAEKEETAKLYKAKLTELEQKIENLEERYFRKESIITRKMTNLEPQTLILYSRSLQT</sequence>
<dbReference type="Proteomes" id="UP000812961">
    <property type="component" value="Unassembled WGS sequence"/>
</dbReference>
<accession>A0ABS7G8F1</accession>
<evidence type="ECO:0000313" key="2">
    <source>
        <dbReference type="EMBL" id="MBW8682828.1"/>
    </source>
</evidence>
<feature type="coiled-coil region" evidence="1">
    <location>
        <begin position="29"/>
        <end position="63"/>
    </location>
</feature>
<name>A0ABS7G8F1_9BACT</name>
<proteinExistence type="predicted"/>
<evidence type="ECO:0000256" key="1">
    <source>
        <dbReference type="SAM" id="Coils"/>
    </source>
</evidence>
<gene>
    <name evidence="2" type="ORF">K1Y79_00660</name>
</gene>
<keyword evidence="1" id="KW-0175">Coiled coil</keyword>
<dbReference type="EMBL" id="JAICCF010000001">
    <property type="protein sequence ID" value="MBW8682828.1"/>
    <property type="molecule type" value="Genomic_DNA"/>
</dbReference>
<organism evidence="2 3">
    <name type="scientific">Chitinophaga rhizophila</name>
    <dbReference type="NCBI Taxonomy" id="2866212"/>
    <lineage>
        <taxon>Bacteria</taxon>
        <taxon>Pseudomonadati</taxon>
        <taxon>Bacteroidota</taxon>
        <taxon>Chitinophagia</taxon>
        <taxon>Chitinophagales</taxon>
        <taxon>Chitinophagaceae</taxon>
        <taxon>Chitinophaga</taxon>
    </lineage>
</organism>
<evidence type="ECO:0000313" key="3">
    <source>
        <dbReference type="Proteomes" id="UP000812961"/>
    </source>
</evidence>
<protein>
    <submittedName>
        <fullName evidence="2">Uncharacterized protein</fullName>
    </submittedName>
</protein>
<comment type="caution">
    <text evidence="2">The sequence shown here is derived from an EMBL/GenBank/DDBJ whole genome shotgun (WGS) entry which is preliminary data.</text>
</comment>